<name>X1CN90_9ZZZZ</name>
<proteinExistence type="predicted"/>
<dbReference type="AlphaFoldDB" id="X1CN90"/>
<feature type="non-terminal residue" evidence="1">
    <location>
        <position position="1"/>
    </location>
</feature>
<protein>
    <submittedName>
        <fullName evidence="1">Uncharacterized protein</fullName>
    </submittedName>
</protein>
<gene>
    <name evidence="1" type="ORF">S01H4_53997</name>
</gene>
<reference evidence="1" key="1">
    <citation type="journal article" date="2014" name="Front. Microbiol.">
        <title>High frequency of phylogenetically diverse reductive dehalogenase-homologous genes in deep subseafloor sedimentary metagenomes.</title>
        <authorList>
            <person name="Kawai M."/>
            <person name="Futagami T."/>
            <person name="Toyoda A."/>
            <person name="Takaki Y."/>
            <person name="Nishi S."/>
            <person name="Hori S."/>
            <person name="Arai W."/>
            <person name="Tsubouchi T."/>
            <person name="Morono Y."/>
            <person name="Uchiyama I."/>
            <person name="Ito T."/>
            <person name="Fujiyama A."/>
            <person name="Inagaki F."/>
            <person name="Takami H."/>
        </authorList>
    </citation>
    <scope>NUCLEOTIDE SEQUENCE</scope>
    <source>
        <strain evidence="1">Expedition CK06-06</strain>
    </source>
</reference>
<organism evidence="1">
    <name type="scientific">marine sediment metagenome</name>
    <dbReference type="NCBI Taxonomy" id="412755"/>
    <lineage>
        <taxon>unclassified sequences</taxon>
        <taxon>metagenomes</taxon>
        <taxon>ecological metagenomes</taxon>
    </lineage>
</organism>
<comment type="caution">
    <text evidence="1">The sequence shown here is derived from an EMBL/GenBank/DDBJ whole genome shotgun (WGS) entry which is preliminary data.</text>
</comment>
<sequence>SLFYELINQKYLKYKKKTTKHKSLMENLNRWNKLLNKRQFSHIKVVYNNSGSMLNAAVITGDCIITGDLSFLDTTNINEAHYLTAILNSPIFSEQIKIRKSSRHIFKKALEFPIEKYNENNKIHKNLSEIGKIATLKSKEVCKKYTSNVNNSISKWEIQKQLHQILKPLFDKTDNLIHKMFYKSYAVNENLN</sequence>
<accession>X1CN90</accession>
<dbReference type="EMBL" id="BART01031026">
    <property type="protein sequence ID" value="GAH09901.1"/>
    <property type="molecule type" value="Genomic_DNA"/>
</dbReference>
<evidence type="ECO:0000313" key="1">
    <source>
        <dbReference type="EMBL" id="GAH09901.1"/>
    </source>
</evidence>